<proteinExistence type="predicted"/>
<dbReference type="AlphaFoldDB" id="A0A395JKM3"/>
<evidence type="ECO:0000259" key="6">
    <source>
        <dbReference type="Pfam" id="PF01694"/>
    </source>
</evidence>
<feature type="domain" description="Peptidase S54 rhomboid" evidence="6">
    <location>
        <begin position="118"/>
        <end position="255"/>
    </location>
</feature>
<feature type="transmembrane region" description="Helical" evidence="5">
    <location>
        <begin position="79"/>
        <end position="100"/>
    </location>
</feature>
<accession>A0A395JKM3</accession>
<dbReference type="InterPro" id="IPR022764">
    <property type="entry name" value="Peptidase_S54_rhomboid_dom"/>
</dbReference>
<dbReference type="GO" id="GO:0004252">
    <property type="term" value="F:serine-type endopeptidase activity"/>
    <property type="evidence" value="ECO:0007669"/>
    <property type="project" value="InterPro"/>
</dbReference>
<evidence type="ECO:0000256" key="5">
    <source>
        <dbReference type="SAM" id="Phobius"/>
    </source>
</evidence>
<dbReference type="RefSeq" id="WP_113954610.1">
    <property type="nucleotide sequence ID" value="NZ_QNRT01000003.1"/>
</dbReference>
<evidence type="ECO:0000256" key="2">
    <source>
        <dbReference type="ARBA" id="ARBA00022692"/>
    </source>
</evidence>
<dbReference type="Pfam" id="PF01694">
    <property type="entry name" value="Rhomboid"/>
    <property type="match status" value="1"/>
</dbReference>
<keyword evidence="4 5" id="KW-0472">Membrane</keyword>
<keyword evidence="8" id="KW-1185">Reference proteome</keyword>
<sequence>MSYAALFHSIDSAKCQEFNLVLQATGFDSHLVHSGSRYYLLIDHERAEQAYQQLRLYLSENAEEEVLAKPLHPISKGFLGAYLYGLALLIVGAFSSLKLFGQNWQNQGVAHSEKIFDGEWWRTITALTLHADAAHLIGNIGFGALFGILVSQYIGSGAAWFSILIAGALGNALNAYLYQTLHLSIGASTMVFAALGILGVFALNDRYAYAQRGLRRWAPLIATLALLGFLGTTGERTDVMAHLTGYFSGCMTALVWMTVLRRMESTVPAQGVFATLSLVIVVLAWALALT</sequence>
<comment type="subcellular location">
    <subcellularLocation>
        <location evidence="1">Membrane</location>
        <topology evidence="1">Multi-pass membrane protein</topology>
    </subcellularLocation>
</comment>
<gene>
    <name evidence="7" type="ORF">DFR28_10327</name>
</gene>
<dbReference type="InterPro" id="IPR035952">
    <property type="entry name" value="Rhomboid-like_sf"/>
</dbReference>
<organism evidence="7 8">
    <name type="scientific">Arenicella xantha</name>
    <dbReference type="NCBI Taxonomy" id="644221"/>
    <lineage>
        <taxon>Bacteria</taxon>
        <taxon>Pseudomonadati</taxon>
        <taxon>Pseudomonadota</taxon>
        <taxon>Gammaproteobacteria</taxon>
        <taxon>Arenicellales</taxon>
        <taxon>Arenicellaceae</taxon>
        <taxon>Arenicella</taxon>
    </lineage>
</organism>
<dbReference type="InParanoid" id="A0A395JKM3"/>
<feature type="transmembrane region" description="Helical" evidence="5">
    <location>
        <begin position="216"/>
        <end position="233"/>
    </location>
</feature>
<name>A0A395JKM3_9GAMM</name>
<evidence type="ECO:0000256" key="4">
    <source>
        <dbReference type="ARBA" id="ARBA00023136"/>
    </source>
</evidence>
<feature type="transmembrane region" description="Helical" evidence="5">
    <location>
        <begin position="271"/>
        <end position="288"/>
    </location>
</feature>
<dbReference type="SUPFAM" id="SSF144091">
    <property type="entry name" value="Rhomboid-like"/>
    <property type="match status" value="1"/>
</dbReference>
<comment type="caution">
    <text evidence="7">The sequence shown here is derived from an EMBL/GenBank/DDBJ whole genome shotgun (WGS) entry which is preliminary data.</text>
</comment>
<keyword evidence="3 5" id="KW-1133">Transmembrane helix</keyword>
<feature type="transmembrane region" description="Helical" evidence="5">
    <location>
        <begin position="239"/>
        <end position="259"/>
    </location>
</feature>
<keyword evidence="2 5" id="KW-0812">Transmembrane</keyword>
<dbReference type="EMBL" id="QNRT01000003">
    <property type="protein sequence ID" value="RBP49602.1"/>
    <property type="molecule type" value="Genomic_DNA"/>
</dbReference>
<evidence type="ECO:0000256" key="1">
    <source>
        <dbReference type="ARBA" id="ARBA00004141"/>
    </source>
</evidence>
<dbReference type="Proteomes" id="UP000253083">
    <property type="component" value="Unassembled WGS sequence"/>
</dbReference>
<evidence type="ECO:0000256" key="3">
    <source>
        <dbReference type="ARBA" id="ARBA00022989"/>
    </source>
</evidence>
<dbReference type="OrthoDB" id="9778341at2"/>
<dbReference type="GO" id="GO:0016020">
    <property type="term" value="C:membrane"/>
    <property type="evidence" value="ECO:0007669"/>
    <property type="project" value="UniProtKB-SubCell"/>
</dbReference>
<reference evidence="7 8" key="1">
    <citation type="submission" date="2018-06" db="EMBL/GenBank/DDBJ databases">
        <title>Genomic Encyclopedia of Type Strains, Phase IV (KMG-IV): sequencing the most valuable type-strain genomes for metagenomic binning, comparative biology and taxonomic classification.</title>
        <authorList>
            <person name="Goeker M."/>
        </authorList>
    </citation>
    <scope>NUCLEOTIDE SEQUENCE [LARGE SCALE GENOMIC DNA]</scope>
    <source>
        <strain evidence="7 8">DSM 24032</strain>
    </source>
</reference>
<evidence type="ECO:0000313" key="7">
    <source>
        <dbReference type="EMBL" id="RBP49602.1"/>
    </source>
</evidence>
<protein>
    <submittedName>
        <fullName evidence="7">Rhomboid family protein</fullName>
    </submittedName>
</protein>
<dbReference type="PANTHER" id="PTHR43066:SF5">
    <property type="entry name" value="RHOMBOID-LIKE PROTEIN 11, CHLOROPLASTIC-RELATED"/>
    <property type="match status" value="1"/>
</dbReference>
<feature type="transmembrane region" description="Helical" evidence="5">
    <location>
        <begin position="183"/>
        <end position="204"/>
    </location>
</feature>
<evidence type="ECO:0000313" key="8">
    <source>
        <dbReference type="Proteomes" id="UP000253083"/>
    </source>
</evidence>
<dbReference type="PANTHER" id="PTHR43066">
    <property type="entry name" value="RHOMBOID-RELATED PROTEIN"/>
    <property type="match status" value="1"/>
</dbReference>
<dbReference type="Gene3D" id="1.20.1540.10">
    <property type="entry name" value="Rhomboid-like"/>
    <property type="match status" value="1"/>
</dbReference>